<dbReference type="eggNOG" id="COG1403">
    <property type="taxonomic scope" value="Bacteria"/>
</dbReference>
<evidence type="ECO:0000313" key="6">
    <source>
        <dbReference type="EMBL" id="AAZ18329.1"/>
    </source>
</evidence>
<organism evidence="6 7">
    <name type="scientific">Psychrobacter arcticus (strain DSM 17307 / VKM B-2377 / 273-4)</name>
    <dbReference type="NCBI Taxonomy" id="259536"/>
    <lineage>
        <taxon>Bacteria</taxon>
        <taxon>Pseudomonadati</taxon>
        <taxon>Pseudomonadota</taxon>
        <taxon>Gammaproteobacteria</taxon>
        <taxon>Moraxellales</taxon>
        <taxon>Moraxellaceae</taxon>
        <taxon>Psychrobacter</taxon>
    </lineage>
</organism>
<evidence type="ECO:0000256" key="3">
    <source>
        <dbReference type="ARBA" id="ARBA00038412"/>
    </source>
</evidence>
<dbReference type="EMBL" id="CP000082">
    <property type="protein sequence ID" value="AAZ18329.1"/>
    <property type="molecule type" value="Genomic_DNA"/>
</dbReference>
<evidence type="ECO:0000256" key="4">
    <source>
        <dbReference type="ARBA" id="ARBA00040194"/>
    </source>
</evidence>
<dbReference type="Proteomes" id="UP000000546">
    <property type="component" value="Chromosome"/>
</dbReference>
<dbReference type="GO" id="GO:0016787">
    <property type="term" value="F:hydrolase activity"/>
    <property type="evidence" value="ECO:0007669"/>
    <property type="project" value="UniProtKB-KW"/>
</dbReference>
<feature type="domain" description="HNH nuclease" evidence="5">
    <location>
        <begin position="66"/>
        <end position="122"/>
    </location>
</feature>
<evidence type="ECO:0000256" key="1">
    <source>
        <dbReference type="ARBA" id="ARBA00022722"/>
    </source>
</evidence>
<proteinExistence type="inferred from homology"/>
<comment type="similarity">
    <text evidence="3">Belongs to the HNH nuclease family.</text>
</comment>
<evidence type="ECO:0000256" key="2">
    <source>
        <dbReference type="ARBA" id="ARBA00022801"/>
    </source>
</evidence>
<dbReference type="AlphaFoldDB" id="Q4FUH9"/>
<evidence type="ECO:0000313" key="7">
    <source>
        <dbReference type="Proteomes" id="UP000000546"/>
    </source>
</evidence>
<dbReference type="RefSeq" id="WP_011279765.1">
    <property type="nucleotide sequence ID" value="NC_007204.1"/>
</dbReference>
<protein>
    <recommendedName>
        <fullName evidence="4">Putative HNH nuclease YajD</fullName>
    </recommendedName>
</protein>
<dbReference type="PANTHER" id="PTHR41286:SF1">
    <property type="entry name" value="HNH NUCLEASE YAJD-RELATED"/>
    <property type="match status" value="1"/>
</dbReference>
<dbReference type="InterPro" id="IPR003615">
    <property type="entry name" value="HNH_nuc"/>
</dbReference>
<dbReference type="KEGG" id="par:Psyc_0466"/>
<dbReference type="CDD" id="cd00085">
    <property type="entry name" value="HNHc"/>
    <property type="match status" value="1"/>
</dbReference>
<keyword evidence="7" id="KW-1185">Reference proteome</keyword>
<dbReference type="GO" id="GO:0008270">
    <property type="term" value="F:zinc ion binding"/>
    <property type="evidence" value="ECO:0007669"/>
    <property type="project" value="InterPro"/>
</dbReference>
<sequence>MPLMPTTLCSHAGCNARAVGNGVCRIHKPKAKRQAPNQIKQAEPAKLKRIDHRLSASQRGYDVRWRSARLLFLNDEPLCRHCITQDITKGADVVDHILPHRGNQELFWDQTNWQPLCYPCHSIKTTTVDNKLSDYDIAQLRQGGWGKK</sequence>
<dbReference type="PANTHER" id="PTHR41286">
    <property type="entry name" value="HNH NUCLEASE YAJD-RELATED"/>
    <property type="match status" value="1"/>
</dbReference>
<dbReference type="STRING" id="259536.Psyc_0466"/>
<dbReference type="Pfam" id="PF01844">
    <property type="entry name" value="HNH"/>
    <property type="match status" value="1"/>
</dbReference>
<evidence type="ECO:0000259" key="5">
    <source>
        <dbReference type="SMART" id="SM00507"/>
    </source>
</evidence>
<accession>Q4FUH9</accession>
<dbReference type="OrthoDB" id="5292295at2"/>
<dbReference type="InterPro" id="IPR002711">
    <property type="entry name" value="HNH"/>
</dbReference>
<keyword evidence="1" id="KW-0540">Nuclease</keyword>
<dbReference type="Gene3D" id="1.10.30.50">
    <property type="match status" value="1"/>
</dbReference>
<reference evidence="6 7" key="1">
    <citation type="journal article" date="2010" name="Appl. Environ. Microbiol.">
        <title>The genome sequence of Psychrobacter arcticus 273-4, a psychroactive Siberian permafrost bacterium, reveals mechanisms for adaptation to low-temperature growth.</title>
        <authorList>
            <person name="Ayala-del-Rio H.L."/>
            <person name="Chain P.S."/>
            <person name="Grzymski J.J."/>
            <person name="Ponder M.A."/>
            <person name="Ivanova N."/>
            <person name="Bergholz P.W."/>
            <person name="Di Bartolo G."/>
            <person name="Hauser L."/>
            <person name="Land M."/>
            <person name="Bakermans C."/>
            <person name="Rodrigues D."/>
            <person name="Klappenbach J."/>
            <person name="Zarka D."/>
            <person name="Larimer F."/>
            <person name="Richardson P."/>
            <person name="Murray A."/>
            <person name="Thomashow M."/>
            <person name="Tiedje J.M."/>
        </authorList>
    </citation>
    <scope>NUCLEOTIDE SEQUENCE [LARGE SCALE GENOMIC DNA]</scope>
    <source>
        <strain evidence="7">DSM 17307 / VKM B-2377 / 273-4</strain>
    </source>
</reference>
<dbReference type="SMART" id="SM00507">
    <property type="entry name" value="HNHc"/>
    <property type="match status" value="1"/>
</dbReference>
<name>Q4FUH9_PSYA2</name>
<dbReference type="GO" id="GO:0005829">
    <property type="term" value="C:cytosol"/>
    <property type="evidence" value="ECO:0007669"/>
    <property type="project" value="TreeGrafter"/>
</dbReference>
<dbReference type="HOGENOM" id="CLU_108879_4_0_6"/>
<keyword evidence="2" id="KW-0378">Hydrolase</keyword>
<dbReference type="GO" id="GO:0003676">
    <property type="term" value="F:nucleic acid binding"/>
    <property type="evidence" value="ECO:0007669"/>
    <property type="project" value="InterPro"/>
</dbReference>
<dbReference type="GO" id="GO:0004519">
    <property type="term" value="F:endonuclease activity"/>
    <property type="evidence" value="ECO:0007669"/>
    <property type="project" value="InterPro"/>
</dbReference>
<gene>
    <name evidence="6" type="ordered locus">Psyc_0466</name>
</gene>
<dbReference type="DNASU" id="3514418"/>